<keyword evidence="11" id="KW-1185">Reference proteome</keyword>
<dbReference type="RefSeq" id="WP_143879629.1">
    <property type="nucleotide sequence ID" value="NZ_BAABLZ010000001.1"/>
</dbReference>
<feature type="transmembrane region" description="Helical" evidence="8">
    <location>
        <begin position="20"/>
        <end position="39"/>
    </location>
</feature>
<feature type="transmembrane region" description="Helical" evidence="8">
    <location>
        <begin position="271"/>
        <end position="291"/>
    </location>
</feature>
<evidence type="ECO:0000256" key="6">
    <source>
        <dbReference type="ARBA" id="ARBA00022989"/>
    </source>
</evidence>
<dbReference type="AlphaFoldDB" id="A0A516V6E9"/>
<evidence type="ECO:0000256" key="3">
    <source>
        <dbReference type="ARBA" id="ARBA00022676"/>
    </source>
</evidence>
<proteinExistence type="predicted"/>
<protein>
    <submittedName>
        <fullName evidence="10">Glycosyltransferase family 39 protein</fullName>
    </submittedName>
</protein>
<keyword evidence="4 10" id="KW-0808">Transferase</keyword>
<dbReference type="Pfam" id="PF13231">
    <property type="entry name" value="PMT_2"/>
    <property type="match status" value="1"/>
</dbReference>
<evidence type="ECO:0000256" key="5">
    <source>
        <dbReference type="ARBA" id="ARBA00022692"/>
    </source>
</evidence>
<dbReference type="GO" id="GO:0010041">
    <property type="term" value="P:response to iron(III) ion"/>
    <property type="evidence" value="ECO:0007669"/>
    <property type="project" value="TreeGrafter"/>
</dbReference>
<feature type="transmembrane region" description="Helical" evidence="8">
    <location>
        <begin position="175"/>
        <end position="202"/>
    </location>
</feature>
<feature type="transmembrane region" description="Helical" evidence="8">
    <location>
        <begin position="336"/>
        <end position="352"/>
    </location>
</feature>
<evidence type="ECO:0000313" key="10">
    <source>
        <dbReference type="EMBL" id="QDQ74119.1"/>
    </source>
</evidence>
<evidence type="ECO:0000256" key="2">
    <source>
        <dbReference type="ARBA" id="ARBA00022475"/>
    </source>
</evidence>
<dbReference type="EMBL" id="CP041742">
    <property type="protein sequence ID" value="QDQ74119.1"/>
    <property type="molecule type" value="Genomic_DNA"/>
</dbReference>
<evidence type="ECO:0000256" key="7">
    <source>
        <dbReference type="ARBA" id="ARBA00023136"/>
    </source>
</evidence>
<organism evidence="10 11">
    <name type="scientific">Pseudoluteimonas lycopersici</name>
    <dbReference type="NCBI Taxonomy" id="1324796"/>
    <lineage>
        <taxon>Bacteria</taxon>
        <taxon>Pseudomonadati</taxon>
        <taxon>Pseudomonadota</taxon>
        <taxon>Gammaproteobacteria</taxon>
        <taxon>Lysobacterales</taxon>
        <taxon>Lysobacteraceae</taxon>
        <taxon>Pseudoluteimonas</taxon>
    </lineage>
</organism>
<feature type="transmembrane region" description="Helical" evidence="8">
    <location>
        <begin position="214"/>
        <end position="235"/>
    </location>
</feature>
<keyword evidence="2" id="KW-1003">Cell membrane</keyword>
<evidence type="ECO:0000256" key="8">
    <source>
        <dbReference type="SAM" id="Phobius"/>
    </source>
</evidence>
<feature type="domain" description="Glycosyltransferase RgtA/B/C/D-like" evidence="9">
    <location>
        <begin position="73"/>
        <end position="230"/>
    </location>
</feature>
<dbReference type="InterPro" id="IPR050297">
    <property type="entry name" value="LipidA_mod_glycosyltrf_83"/>
</dbReference>
<gene>
    <name evidence="10" type="ORF">FNZ56_09620</name>
</gene>
<reference evidence="10 11" key="1">
    <citation type="submission" date="2019-07" db="EMBL/GenBank/DDBJ databases">
        <title>Lysobacter weifangensis sp. nov., isolated from bensulfuron-methyl contaminated farmland soil.</title>
        <authorList>
            <person name="Zhao H."/>
        </authorList>
    </citation>
    <scope>NUCLEOTIDE SEQUENCE [LARGE SCALE GENOMIC DNA]</scope>
    <source>
        <strain evidence="10 11">CC-Bw-6</strain>
    </source>
</reference>
<sequence>MNADSAAPARTHSRFPARAWIALLAVVLALGFLGVRGIWDPDEGRYTNVAMNMLDSGDWITPHRSEDVGHWTKPPLTYWAIAASVATFGRNPWAARLPSALAFLLCTWLVWRGARRLVPGSEDTAALAFATMALPFGASQYITTDFVLAACETLAMWAFVESRFDAPSRTRRWLLLMWVGFALAFLTKGPPGLLPLIAILAFDLLQPRGQRRRIFDIGGLALFVAIATPWFIAVVRANPGLSDYFIGDEVVNRVATDDFNRNGQWYGWLQVYAPTLLLGTLPWTLALLRWARRLPADVRGWWRNPQRRAGERAWLFPTLWLLLPLLVFCISRSRMPLYLLPLFPALALLVAMQRQREGRGLPDWRAIVAWAALLLALAAATGFWKTHKDASEWAQAIRERIPGTIDKVRFVEDMARYGLHVELGAQVEKLSMLPDPHAARFNPVNDTDVAHALAGSDSRMAGNADPDALWITKQENWPKVQARFTALGYRALPQGTPYQKRILFRVVPASGG</sequence>
<evidence type="ECO:0000256" key="1">
    <source>
        <dbReference type="ARBA" id="ARBA00004651"/>
    </source>
</evidence>
<feature type="transmembrane region" description="Helical" evidence="8">
    <location>
        <begin position="364"/>
        <end position="384"/>
    </location>
</feature>
<keyword evidence="5 8" id="KW-0812">Transmembrane</keyword>
<keyword evidence="7 8" id="KW-0472">Membrane</keyword>
<dbReference type="OrthoDB" id="9775035at2"/>
<evidence type="ECO:0000259" key="9">
    <source>
        <dbReference type="Pfam" id="PF13231"/>
    </source>
</evidence>
<keyword evidence="3" id="KW-0328">Glycosyltransferase</keyword>
<dbReference type="Proteomes" id="UP000315891">
    <property type="component" value="Chromosome"/>
</dbReference>
<feature type="transmembrane region" description="Helical" evidence="8">
    <location>
        <begin position="93"/>
        <end position="111"/>
    </location>
</feature>
<keyword evidence="6 8" id="KW-1133">Transmembrane helix</keyword>
<evidence type="ECO:0000313" key="11">
    <source>
        <dbReference type="Proteomes" id="UP000315891"/>
    </source>
</evidence>
<accession>A0A516V6E9</accession>
<name>A0A516V6E9_9GAMM</name>
<evidence type="ECO:0000256" key="4">
    <source>
        <dbReference type="ARBA" id="ARBA00022679"/>
    </source>
</evidence>
<comment type="subcellular location">
    <subcellularLocation>
        <location evidence="1">Cell membrane</location>
        <topology evidence="1">Multi-pass membrane protein</topology>
    </subcellularLocation>
</comment>
<dbReference type="InterPro" id="IPR038731">
    <property type="entry name" value="RgtA/B/C-like"/>
</dbReference>
<dbReference type="GO" id="GO:0005886">
    <property type="term" value="C:plasma membrane"/>
    <property type="evidence" value="ECO:0007669"/>
    <property type="project" value="UniProtKB-SubCell"/>
</dbReference>
<dbReference type="PANTHER" id="PTHR33908">
    <property type="entry name" value="MANNOSYLTRANSFERASE YKCB-RELATED"/>
    <property type="match status" value="1"/>
</dbReference>
<dbReference type="GO" id="GO:0016763">
    <property type="term" value="F:pentosyltransferase activity"/>
    <property type="evidence" value="ECO:0007669"/>
    <property type="project" value="TreeGrafter"/>
</dbReference>
<dbReference type="GO" id="GO:0009103">
    <property type="term" value="P:lipopolysaccharide biosynthetic process"/>
    <property type="evidence" value="ECO:0007669"/>
    <property type="project" value="TreeGrafter"/>
</dbReference>
<dbReference type="PANTHER" id="PTHR33908:SF3">
    <property type="entry name" value="UNDECAPRENYL PHOSPHATE-ALPHA-4-AMINO-4-DEOXY-L-ARABINOSE ARABINOSYL TRANSFERASE"/>
    <property type="match status" value="1"/>
</dbReference>
<feature type="transmembrane region" description="Helical" evidence="8">
    <location>
        <begin position="312"/>
        <end position="330"/>
    </location>
</feature>